<dbReference type="AlphaFoldDB" id="A0A0R1XV22"/>
<comment type="function">
    <text evidence="3">Required for maturation of urease via the functional incorporation of the urease nickel metallocenter.</text>
</comment>
<dbReference type="Pfam" id="PF01774">
    <property type="entry name" value="UreD"/>
    <property type="match status" value="1"/>
</dbReference>
<dbReference type="PATRIC" id="fig|1423734.3.peg.1726"/>
<dbReference type="Proteomes" id="UP000051236">
    <property type="component" value="Unassembled WGS sequence"/>
</dbReference>
<dbReference type="HAMAP" id="MF_01384">
    <property type="entry name" value="UreD"/>
    <property type="match status" value="1"/>
</dbReference>
<evidence type="ECO:0000256" key="2">
    <source>
        <dbReference type="ARBA" id="ARBA00023186"/>
    </source>
</evidence>
<name>A0A0R1XV22_9LACO</name>
<comment type="subcellular location">
    <subcellularLocation>
        <location evidence="3">Cytoplasm</location>
    </subcellularLocation>
</comment>
<keyword evidence="3" id="KW-0996">Nickel insertion</keyword>
<dbReference type="InterPro" id="IPR002669">
    <property type="entry name" value="UreD"/>
</dbReference>
<sequence>MDLTQRKITGTLSLDVVARRQQSIPQDAYFQGAFKLMRPQHLDDTGQLMYCLLNPGGGYLDGDRYQMDIRVHDTADLYLTAQSATKIYKTPKDQVRQDCQIEVGDQGILEFTADPIIPFQDARYTQDQIIHLKATSALFLSEVLTPGWSQDMQGFQYDYLNLRTRIYLADKLQVWDALVLEPKVKPIHTVGLFADYTHYGSIYIVHPLIDPEVEAKFETIITDNHPEVYAGISQLNFPGLAIRILGNGTEAVQATIDSCQKLFRQALLGRENALFKKY</sequence>
<organism evidence="4 5">
    <name type="scientific">Agrilactobacillus composti DSM 18527 = JCM 14202</name>
    <dbReference type="NCBI Taxonomy" id="1423734"/>
    <lineage>
        <taxon>Bacteria</taxon>
        <taxon>Bacillati</taxon>
        <taxon>Bacillota</taxon>
        <taxon>Bacilli</taxon>
        <taxon>Lactobacillales</taxon>
        <taxon>Lactobacillaceae</taxon>
        <taxon>Agrilactobacillus</taxon>
    </lineage>
</organism>
<comment type="similarity">
    <text evidence="1 3">Belongs to the UreD family.</text>
</comment>
<comment type="caution">
    <text evidence="4">The sequence shown here is derived from an EMBL/GenBank/DDBJ whole genome shotgun (WGS) entry which is preliminary data.</text>
</comment>
<dbReference type="EMBL" id="AZGA01000088">
    <property type="protein sequence ID" value="KRM30572.1"/>
    <property type="molecule type" value="Genomic_DNA"/>
</dbReference>
<dbReference type="PANTHER" id="PTHR33643">
    <property type="entry name" value="UREASE ACCESSORY PROTEIN D"/>
    <property type="match status" value="1"/>
</dbReference>
<accession>A0A0R1XV22</accession>
<dbReference type="PANTHER" id="PTHR33643:SF1">
    <property type="entry name" value="UREASE ACCESSORY PROTEIN D"/>
    <property type="match status" value="1"/>
</dbReference>
<gene>
    <name evidence="3" type="primary">ureD</name>
    <name evidence="4" type="ORF">FC83_GL001707</name>
</gene>
<dbReference type="STRING" id="1423734.FC83_GL001707"/>
<proteinExistence type="inferred from homology"/>
<keyword evidence="2 3" id="KW-0143">Chaperone</keyword>
<dbReference type="GO" id="GO:0016151">
    <property type="term" value="F:nickel cation binding"/>
    <property type="evidence" value="ECO:0007669"/>
    <property type="project" value="UniProtKB-UniRule"/>
</dbReference>
<evidence type="ECO:0000256" key="1">
    <source>
        <dbReference type="ARBA" id="ARBA00007177"/>
    </source>
</evidence>
<reference evidence="4 5" key="1">
    <citation type="journal article" date="2015" name="Genome Announc.">
        <title>Expanding the biotechnology potential of lactobacilli through comparative genomics of 213 strains and associated genera.</title>
        <authorList>
            <person name="Sun Z."/>
            <person name="Harris H.M."/>
            <person name="McCann A."/>
            <person name="Guo C."/>
            <person name="Argimon S."/>
            <person name="Zhang W."/>
            <person name="Yang X."/>
            <person name="Jeffery I.B."/>
            <person name="Cooney J.C."/>
            <person name="Kagawa T.F."/>
            <person name="Liu W."/>
            <person name="Song Y."/>
            <person name="Salvetti E."/>
            <person name="Wrobel A."/>
            <person name="Rasinkangas P."/>
            <person name="Parkhill J."/>
            <person name="Rea M.C."/>
            <person name="O'Sullivan O."/>
            <person name="Ritari J."/>
            <person name="Douillard F.P."/>
            <person name="Paul Ross R."/>
            <person name="Yang R."/>
            <person name="Briner A.E."/>
            <person name="Felis G.E."/>
            <person name="de Vos W.M."/>
            <person name="Barrangou R."/>
            <person name="Klaenhammer T.R."/>
            <person name="Caufield P.W."/>
            <person name="Cui Y."/>
            <person name="Zhang H."/>
            <person name="O'Toole P.W."/>
        </authorList>
    </citation>
    <scope>NUCLEOTIDE SEQUENCE [LARGE SCALE GENOMIC DNA]</scope>
    <source>
        <strain evidence="4 5">DSM 18527</strain>
    </source>
</reference>
<dbReference type="eggNOG" id="COG0829">
    <property type="taxonomic scope" value="Bacteria"/>
</dbReference>
<evidence type="ECO:0000313" key="4">
    <source>
        <dbReference type="EMBL" id="KRM30572.1"/>
    </source>
</evidence>
<evidence type="ECO:0000256" key="3">
    <source>
        <dbReference type="HAMAP-Rule" id="MF_01384"/>
    </source>
</evidence>
<dbReference type="RefSeq" id="WP_057003025.1">
    <property type="nucleotide sequence ID" value="NZ_AZGA01000088.1"/>
</dbReference>
<keyword evidence="3" id="KW-0963">Cytoplasm</keyword>
<protein>
    <recommendedName>
        <fullName evidence="3">Urease accessory protein UreD</fullName>
    </recommendedName>
</protein>
<comment type="subunit">
    <text evidence="3">UreD, UreF and UreG form a complex that acts as a GTP-hydrolysis-dependent molecular chaperone, activating the urease apoprotein by helping to assemble the nickel containing metallocenter of UreC. The UreE protein probably delivers the nickel.</text>
</comment>
<dbReference type="GO" id="GO:0005737">
    <property type="term" value="C:cytoplasm"/>
    <property type="evidence" value="ECO:0007669"/>
    <property type="project" value="UniProtKB-SubCell"/>
</dbReference>
<evidence type="ECO:0000313" key="5">
    <source>
        <dbReference type="Proteomes" id="UP000051236"/>
    </source>
</evidence>
<keyword evidence="5" id="KW-1185">Reference proteome</keyword>